<accession>A0AAV4FCA0</accession>
<proteinExistence type="predicted"/>
<dbReference type="Proteomes" id="UP000762676">
    <property type="component" value="Unassembled WGS sequence"/>
</dbReference>
<name>A0AAV4FCA0_9GAST</name>
<keyword evidence="2" id="KW-1185">Reference proteome</keyword>
<organism evidence="1 2">
    <name type="scientific">Elysia marginata</name>
    <dbReference type="NCBI Taxonomy" id="1093978"/>
    <lineage>
        <taxon>Eukaryota</taxon>
        <taxon>Metazoa</taxon>
        <taxon>Spiralia</taxon>
        <taxon>Lophotrochozoa</taxon>
        <taxon>Mollusca</taxon>
        <taxon>Gastropoda</taxon>
        <taxon>Heterobranchia</taxon>
        <taxon>Euthyneura</taxon>
        <taxon>Panpulmonata</taxon>
        <taxon>Sacoglossa</taxon>
        <taxon>Placobranchoidea</taxon>
        <taxon>Plakobranchidae</taxon>
        <taxon>Elysia</taxon>
    </lineage>
</organism>
<protein>
    <submittedName>
        <fullName evidence="1">Uncharacterized protein</fullName>
    </submittedName>
</protein>
<gene>
    <name evidence="1" type="ORF">ElyMa_003785900</name>
</gene>
<dbReference type="EMBL" id="BMAT01007740">
    <property type="protein sequence ID" value="GFR70420.1"/>
    <property type="molecule type" value="Genomic_DNA"/>
</dbReference>
<comment type="caution">
    <text evidence="1">The sequence shown here is derived from an EMBL/GenBank/DDBJ whole genome shotgun (WGS) entry which is preliminary data.</text>
</comment>
<dbReference type="AlphaFoldDB" id="A0AAV4FCA0"/>
<reference evidence="1 2" key="1">
    <citation type="journal article" date="2021" name="Elife">
        <title>Chloroplast acquisition without the gene transfer in kleptoplastic sea slugs, Plakobranchus ocellatus.</title>
        <authorList>
            <person name="Maeda T."/>
            <person name="Takahashi S."/>
            <person name="Yoshida T."/>
            <person name="Shimamura S."/>
            <person name="Takaki Y."/>
            <person name="Nagai Y."/>
            <person name="Toyoda A."/>
            <person name="Suzuki Y."/>
            <person name="Arimoto A."/>
            <person name="Ishii H."/>
            <person name="Satoh N."/>
            <person name="Nishiyama T."/>
            <person name="Hasebe M."/>
            <person name="Maruyama T."/>
            <person name="Minagawa J."/>
            <person name="Obokata J."/>
            <person name="Shigenobu S."/>
        </authorList>
    </citation>
    <scope>NUCLEOTIDE SEQUENCE [LARGE SCALE GENOMIC DNA]</scope>
</reference>
<sequence>MINELEKACVKPVYVVGIFLAGGPKAPLEATRTRPQSMTSRRGLRSGLRKLRAAEIFTTGRFKPKFLVSAVRVRAPGDCAHAKKTHLS</sequence>
<evidence type="ECO:0000313" key="1">
    <source>
        <dbReference type="EMBL" id="GFR70420.1"/>
    </source>
</evidence>
<evidence type="ECO:0000313" key="2">
    <source>
        <dbReference type="Proteomes" id="UP000762676"/>
    </source>
</evidence>